<dbReference type="RefSeq" id="WP_159600806.1">
    <property type="nucleotide sequence ID" value="NZ_CACSAS010000001.1"/>
</dbReference>
<keyword evidence="1" id="KW-0472">Membrane</keyword>
<evidence type="ECO:0000313" key="2">
    <source>
        <dbReference type="EMBL" id="CAA0110042.1"/>
    </source>
</evidence>
<accession>A0A5S9PY47</accession>
<name>A0A5S9PY47_9HYPH</name>
<feature type="transmembrane region" description="Helical" evidence="1">
    <location>
        <begin position="65"/>
        <end position="83"/>
    </location>
</feature>
<protein>
    <submittedName>
        <fullName evidence="2">Uncharacterized protein</fullName>
    </submittedName>
</protein>
<reference evidence="2 3" key="1">
    <citation type="submission" date="2019-12" db="EMBL/GenBank/DDBJ databases">
        <authorList>
            <person name="Reyes-Prieto M."/>
        </authorList>
    </citation>
    <scope>NUCLEOTIDE SEQUENCE [LARGE SCALE GENOMIC DNA]</scope>
    <source>
        <strain evidence="2">HF14-78462</strain>
    </source>
</reference>
<dbReference type="Proteomes" id="UP000433050">
    <property type="component" value="Unassembled WGS sequence"/>
</dbReference>
<sequence length="126" mass="13711">MKAGRFFRLFVVTPVLGAPVALISTMPAAAGIAEREPPSAELWIFVIGIAALSWVMACRRWWLPLTVWLPAALFISGLVADFADPVIGPAVREELGLAYIFQADLAGALMLVVPLMFANIRFGRKE</sequence>
<keyword evidence="3" id="KW-1185">Reference proteome</keyword>
<dbReference type="AlphaFoldDB" id="A0A5S9PY47"/>
<organism evidence="2 3">
    <name type="scientific">Starkeya nomas</name>
    <dbReference type="NCBI Taxonomy" id="2666134"/>
    <lineage>
        <taxon>Bacteria</taxon>
        <taxon>Pseudomonadati</taxon>
        <taxon>Pseudomonadota</taxon>
        <taxon>Alphaproteobacteria</taxon>
        <taxon>Hyphomicrobiales</taxon>
        <taxon>Xanthobacteraceae</taxon>
        <taxon>Starkeya</taxon>
    </lineage>
</organism>
<dbReference type="EMBL" id="CACSAS010000001">
    <property type="protein sequence ID" value="CAA0110042.1"/>
    <property type="molecule type" value="Genomic_DNA"/>
</dbReference>
<feature type="transmembrane region" description="Helical" evidence="1">
    <location>
        <begin position="95"/>
        <end position="118"/>
    </location>
</feature>
<gene>
    <name evidence="2" type="ORF">STARVERO_03795</name>
</gene>
<evidence type="ECO:0000313" key="3">
    <source>
        <dbReference type="Proteomes" id="UP000433050"/>
    </source>
</evidence>
<keyword evidence="1" id="KW-0812">Transmembrane</keyword>
<evidence type="ECO:0000256" key="1">
    <source>
        <dbReference type="SAM" id="Phobius"/>
    </source>
</evidence>
<feature type="transmembrane region" description="Helical" evidence="1">
    <location>
        <begin position="40"/>
        <end position="58"/>
    </location>
</feature>
<keyword evidence="1" id="KW-1133">Transmembrane helix</keyword>
<proteinExistence type="predicted"/>